<dbReference type="EMBL" id="BAEG01000028">
    <property type="protein sequence ID" value="GAB12903.1"/>
    <property type="molecule type" value="Genomic_DNA"/>
</dbReference>
<proteinExistence type="predicted"/>
<feature type="transmembrane region" description="Helical" evidence="1">
    <location>
        <begin position="93"/>
        <end position="115"/>
    </location>
</feature>
<evidence type="ECO:0000256" key="1">
    <source>
        <dbReference type="SAM" id="Phobius"/>
    </source>
</evidence>
<evidence type="ECO:0000313" key="3">
    <source>
        <dbReference type="Proteomes" id="UP000003828"/>
    </source>
</evidence>
<comment type="caution">
    <text evidence="2">The sequence shown here is derived from an EMBL/GenBank/DDBJ whole genome shotgun (WGS) entry which is preliminary data.</text>
</comment>
<keyword evidence="1" id="KW-0812">Transmembrane</keyword>
<reference evidence="2 3" key="1">
    <citation type="submission" date="2011-12" db="EMBL/GenBank/DDBJ databases">
        <title>Whole genome shotgun sequence of Arthrobacter globiformis NBRC 12137.</title>
        <authorList>
            <person name="Miyazawa S."/>
            <person name="Hosoyama A."/>
            <person name="Tsuchikane K."/>
            <person name="Katsumata H."/>
            <person name="Yamazaki S."/>
            <person name="Fujita N."/>
        </authorList>
    </citation>
    <scope>NUCLEOTIDE SEQUENCE [LARGE SCALE GENOMIC DNA]</scope>
    <source>
        <strain evidence="2 3">NBRC 12137</strain>
    </source>
</reference>
<keyword evidence="1" id="KW-1133">Transmembrane helix</keyword>
<name>H0QJA2_ARTG1</name>
<organism evidence="2 3">
    <name type="scientific">Arthrobacter globiformis (strain ATCC 8010 / DSM 20124 / JCM 1332 / NBRC 12137 / NCIMB 8907 / NRRL B-2979 / 168)</name>
    <dbReference type="NCBI Taxonomy" id="1077972"/>
    <lineage>
        <taxon>Bacteria</taxon>
        <taxon>Bacillati</taxon>
        <taxon>Actinomycetota</taxon>
        <taxon>Actinomycetes</taxon>
        <taxon>Micrococcales</taxon>
        <taxon>Micrococcaceae</taxon>
        <taxon>Arthrobacter</taxon>
    </lineage>
</organism>
<evidence type="ECO:0000313" key="2">
    <source>
        <dbReference type="EMBL" id="GAB12903.1"/>
    </source>
</evidence>
<keyword evidence="3" id="KW-1185">Reference proteome</keyword>
<accession>H0QJA2</accession>
<keyword evidence="1" id="KW-0472">Membrane</keyword>
<sequence>MLLLVGGLFSVVAVSTDLGTRLAAYEGPVDGDVLRGPTIVIATGLITAVLAATAFLLLRIGQRWASWFDALIWAVSWLPASINLSAYSHAPGVGYTFSTIVCALGIVLAIATFLLMPPSPDGSSNPEVTA</sequence>
<dbReference type="Proteomes" id="UP000003828">
    <property type="component" value="Unassembled WGS sequence"/>
</dbReference>
<dbReference type="AlphaFoldDB" id="H0QJA2"/>
<feature type="transmembrane region" description="Helical" evidence="1">
    <location>
        <begin position="37"/>
        <end position="58"/>
    </location>
</feature>
<protein>
    <submittedName>
        <fullName evidence="2">Uncharacterized protein</fullName>
    </submittedName>
</protein>
<gene>
    <name evidence="2" type="ORF">ARGLB_028_00280</name>
</gene>